<dbReference type="Gene3D" id="3.40.710.10">
    <property type="entry name" value="DD-peptidase/beta-lactamase superfamily"/>
    <property type="match status" value="1"/>
</dbReference>
<evidence type="ECO:0000259" key="12">
    <source>
        <dbReference type="Pfam" id="PF00912"/>
    </source>
</evidence>
<evidence type="ECO:0000256" key="10">
    <source>
        <dbReference type="SAM" id="Phobius"/>
    </source>
</evidence>
<keyword evidence="14" id="KW-1185">Reference proteome</keyword>
<name>A0ABV9ED64_9ACTN</name>
<keyword evidence="5" id="KW-0378">Hydrolase</keyword>
<evidence type="ECO:0000256" key="8">
    <source>
        <dbReference type="ARBA" id="ARBA00049902"/>
    </source>
</evidence>
<dbReference type="Pfam" id="PF00905">
    <property type="entry name" value="Transpeptidase"/>
    <property type="match status" value="1"/>
</dbReference>
<dbReference type="PANTHER" id="PTHR32282">
    <property type="entry name" value="BINDING PROTEIN TRANSPEPTIDASE, PUTATIVE-RELATED"/>
    <property type="match status" value="1"/>
</dbReference>
<evidence type="ECO:0000256" key="9">
    <source>
        <dbReference type="SAM" id="MobiDB-lite"/>
    </source>
</evidence>
<dbReference type="Pfam" id="PF00912">
    <property type="entry name" value="Transgly"/>
    <property type="match status" value="1"/>
</dbReference>
<keyword evidence="6" id="KW-0511">Multifunctional enzyme</keyword>
<keyword evidence="2" id="KW-0645">Protease</keyword>
<sequence>MRHEGKKRRSRRRLLHRFLIAGGVVVLGLAAMVAVVWVLTPIPDTTQKLATAQGSLIYYRDGKSVLARQGVNRKNVSLHKVPQVVRDAVISVENRTFYQDQGVSLPGTARAMWSTVTGNQVQGGSTITQQLVRNYYSGLSQERSATRKLKEIMIALKVDRSRSKSWVLEQYLNTIYFGRGAYGVQAASQAYFGKDVGKLSASQGAYLAAVIQQPSRFATPKGADLDAAKARWRAVVDAMVLTKTLDPARAAAMTFPKLNKLKNPLSPNGQKGYVLAQVRAELNRRGLSDEDIQQGGLKITTTFDKSLMAAAERAVEDTLPSDTSGKVRTGLAAVDPGTGEVVAFYGGKDYAANQYDNAFSAKVQAGSTFKPYTLAAALEAGFDLNTRVNGNSPIRVASAKDPIPNSGGTSYGASIDLVEATRHSVNTAFVDLAQKVGLKRVAKAAEAAGIPADQIVRQKDFPTFPLGTASVSAVQQASGFGTFAAGGVHHETHVIRSVTDAKGHVSKYTAQGVRAFGEDTAADATYAMQQAVEGGTGTAARLYDRPVAGKTGTSDSSSSVWFVGFTPQLSAAVDMFRDDNKTVSVPGYGALFGGSLPAQVWRAFMTDAMAGRPVKDFPGPTSYNPYYDDWGGNGWGDSTDPADPWGNGGEGDNGQNGDRGQNGQNGDNGPGGPNGDNGQGGDPRENPQKDRSGTPPGPDGPPPGPDGDPGPGPGPGPDGPDGLTPRNHPAETPSPPPA</sequence>
<dbReference type="GO" id="GO:0016757">
    <property type="term" value="F:glycosyltransferase activity"/>
    <property type="evidence" value="ECO:0007669"/>
    <property type="project" value="UniProtKB-KW"/>
</dbReference>
<feature type="compositionally biased region" description="Basic and acidic residues" evidence="9">
    <location>
        <begin position="682"/>
        <end position="692"/>
    </location>
</feature>
<comment type="catalytic activity">
    <reaction evidence="7">
        <text>Preferential cleavage: (Ac)2-L-Lys-D-Ala-|-D-Ala. Also transpeptidation of peptidyl-alanyl moieties that are N-acyl substituents of D-alanine.</text>
        <dbReference type="EC" id="3.4.16.4"/>
    </reaction>
</comment>
<evidence type="ECO:0000313" key="13">
    <source>
        <dbReference type="EMBL" id="MFC4587283.1"/>
    </source>
</evidence>
<comment type="caution">
    <text evidence="13">The sequence shown here is derived from an EMBL/GenBank/DDBJ whole genome shotgun (WGS) entry which is preliminary data.</text>
</comment>
<proteinExistence type="predicted"/>
<feature type="compositionally biased region" description="Pro residues" evidence="9">
    <location>
        <begin position="695"/>
        <end position="718"/>
    </location>
</feature>
<dbReference type="InterPro" id="IPR001460">
    <property type="entry name" value="PCN-bd_Tpept"/>
</dbReference>
<feature type="compositionally biased region" description="Low complexity" evidence="9">
    <location>
        <begin position="655"/>
        <end position="665"/>
    </location>
</feature>
<evidence type="ECO:0000256" key="2">
    <source>
        <dbReference type="ARBA" id="ARBA00022670"/>
    </source>
</evidence>
<feature type="domain" description="Glycosyl transferase family 51" evidence="12">
    <location>
        <begin position="69"/>
        <end position="239"/>
    </location>
</feature>
<evidence type="ECO:0000256" key="5">
    <source>
        <dbReference type="ARBA" id="ARBA00022801"/>
    </source>
</evidence>
<keyword evidence="4 13" id="KW-0808">Transferase</keyword>
<dbReference type="SUPFAM" id="SSF53955">
    <property type="entry name" value="Lysozyme-like"/>
    <property type="match status" value="1"/>
</dbReference>
<dbReference type="InterPro" id="IPR036950">
    <property type="entry name" value="PBP_transglycosylase"/>
</dbReference>
<dbReference type="InterPro" id="IPR023346">
    <property type="entry name" value="Lysozyme-like_dom_sf"/>
</dbReference>
<dbReference type="InterPro" id="IPR012338">
    <property type="entry name" value="Beta-lactam/transpept-like"/>
</dbReference>
<keyword evidence="10" id="KW-0472">Membrane</keyword>
<organism evidence="13 14">
    <name type="scientific">Sphaerisporangium corydalis</name>
    <dbReference type="NCBI Taxonomy" id="1441875"/>
    <lineage>
        <taxon>Bacteria</taxon>
        <taxon>Bacillati</taxon>
        <taxon>Actinomycetota</taxon>
        <taxon>Actinomycetes</taxon>
        <taxon>Streptosporangiales</taxon>
        <taxon>Streptosporangiaceae</taxon>
        <taxon>Sphaerisporangium</taxon>
    </lineage>
</organism>
<dbReference type="PANTHER" id="PTHR32282:SF34">
    <property type="entry name" value="PENICILLIN-BINDING PROTEIN 1A"/>
    <property type="match status" value="1"/>
</dbReference>
<keyword evidence="3 13" id="KW-0328">Glycosyltransferase</keyword>
<dbReference type="InterPro" id="IPR050396">
    <property type="entry name" value="Glycosyltr_51/Transpeptidase"/>
</dbReference>
<keyword evidence="1" id="KW-0121">Carboxypeptidase</keyword>
<evidence type="ECO:0000256" key="4">
    <source>
        <dbReference type="ARBA" id="ARBA00022679"/>
    </source>
</evidence>
<reference evidence="14" key="1">
    <citation type="journal article" date="2019" name="Int. J. Syst. Evol. Microbiol.">
        <title>The Global Catalogue of Microorganisms (GCM) 10K type strain sequencing project: providing services to taxonomists for standard genome sequencing and annotation.</title>
        <authorList>
            <consortium name="The Broad Institute Genomics Platform"/>
            <consortium name="The Broad Institute Genome Sequencing Center for Infectious Disease"/>
            <person name="Wu L."/>
            <person name="Ma J."/>
        </authorList>
    </citation>
    <scope>NUCLEOTIDE SEQUENCE [LARGE SCALE GENOMIC DNA]</scope>
    <source>
        <strain evidence="14">CCUG 49560</strain>
    </source>
</reference>
<accession>A0ABV9ED64</accession>
<dbReference type="Gene3D" id="1.10.3810.10">
    <property type="entry name" value="Biosynthetic peptidoglycan transglycosylase-like"/>
    <property type="match status" value="1"/>
</dbReference>
<evidence type="ECO:0000256" key="7">
    <source>
        <dbReference type="ARBA" id="ARBA00034000"/>
    </source>
</evidence>
<evidence type="ECO:0000259" key="11">
    <source>
        <dbReference type="Pfam" id="PF00905"/>
    </source>
</evidence>
<protein>
    <submittedName>
        <fullName evidence="13">Transglycosylase domain-containing protein</fullName>
        <ecNumber evidence="13">2.4.-.-</ecNumber>
    </submittedName>
</protein>
<dbReference type="SUPFAM" id="SSF56601">
    <property type="entry name" value="beta-lactamase/transpeptidase-like"/>
    <property type="match status" value="1"/>
</dbReference>
<keyword evidence="10" id="KW-1133">Transmembrane helix</keyword>
<evidence type="ECO:0000256" key="1">
    <source>
        <dbReference type="ARBA" id="ARBA00022645"/>
    </source>
</evidence>
<dbReference type="RefSeq" id="WP_262844029.1">
    <property type="nucleotide sequence ID" value="NZ_JANZYP010000024.1"/>
</dbReference>
<feature type="domain" description="Penicillin-binding protein transpeptidase" evidence="11">
    <location>
        <begin position="332"/>
        <end position="568"/>
    </location>
</feature>
<dbReference type="Proteomes" id="UP001595891">
    <property type="component" value="Unassembled WGS sequence"/>
</dbReference>
<comment type="catalytic activity">
    <reaction evidence="8">
        <text>[GlcNAc-(1-&gt;4)-Mur2Ac(oyl-L-Ala-gamma-D-Glu-L-Lys-D-Ala-D-Ala)](n)-di-trans,octa-cis-undecaprenyl diphosphate + beta-D-GlcNAc-(1-&gt;4)-Mur2Ac(oyl-L-Ala-gamma-D-Glu-L-Lys-D-Ala-D-Ala)-di-trans,octa-cis-undecaprenyl diphosphate = [GlcNAc-(1-&gt;4)-Mur2Ac(oyl-L-Ala-gamma-D-Glu-L-Lys-D-Ala-D-Ala)](n+1)-di-trans,octa-cis-undecaprenyl diphosphate + di-trans,octa-cis-undecaprenyl diphosphate + H(+)</text>
        <dbReference type="Rhea" id="RHEA:23708"/>
        <dbReference type="Rhea" id="RHEA-COMP:9602"/>
        <dbReference type="Rhea" id="RHEA-COMP:9603"/>
        <dbReference type="ChEBI" id="CHEBI:15378"/>
        <dbReference type="ChEBI" id="CHEBI:58405"/>
        <dbReference type="ChEBI" id="CHEBI:60033"/>
        <dbReference type="ChEBI" id="CHEBI:78435"/>
        <dbReference type="EC" id="2.4.99.28"/>
    </reaction>
</comment>
<feature type="transmembrane region" description="Helical" evidence="10">
    <location>
        <begin position="20"/>
        <end position="39"/>
    </location>
</feature>
<evidence type="ECO:0000256" key="3">
    <source>
        <dbReference type="ARBA" id="ARBA00022676"/>
    </source>
</evidence>
<dbReference type="InterPro" id="IPR001264">
    <property type="entry name" value="Glyco_trans_51"/>
</dbReference>
<gene>
    <name evidence="13" type="ORF">ACFO8L_14410</name>
</gene>
<dbReference type="EMBL" id="JBHSFN010000008">
    <property type="protein sequence ID" value="MFC4587283.1"/>
    <property type="molecule type" value="Genomic_DNA"/>
</dbReference>
<dbReference type="EC" id="2.4.-.-" evidence="13"/>
<feature type="compositionally biased region" description="Gly residues" evidence="9">
    <location>
        <begin position="666"/>
        <end position="681"/>
    </location>
</feature>
<evidence type="ECO:0000256" key="6">
    <source>
        <dbReference type="ARBA" id="ARBA00023268"/>
    </source>
</evidence>
<evidence type="ECO:0000313" key="14">
    <source>
        <dbReference type="Proteomes" id="UP001595891"/>
    </source>
</evidence>
<keyword evidence="10" id="KW-0812">Transmembrane</keyword>
<feature type="region of interest" description="Disordered" evidence="9">
    <location>
        <begin position="634"/>
        <end position="738"/>
    </location>
</feature>